<dbReference type="SUPFAM" id="SSF53649">
    <property type="entry name" value="Alkaline phosphatase-like"/>
    <property type="match status" value="1"/>
</dbReference>
<protein>
    <recommendedName>
        <fullName evidence="4">Alkaline phosphatase</fullName>
    </recommendedName>
</protein>
<keyword evidence="1" id="KW-0597">Phosphoprotein</keyword>
<organism evidence="2 3">
    <name type="scientific">Promicromonospora umidemergens</name>
    <dbReference type="NCBI Taxonomy" id="629679"/>
    <lineage>
        <taxon>Bacteria</taxon>
        <taxon>Bacillati</taxon>
        <taxon>Actinomycetota</taxon>
        <taxon>Actinomycetes</taxon>
        <taxon>Micrococcales</taxon>
        <taxon>Promicromonosporaceae</taxon>
        <taxon>Promicromonospora</taxon>
    </lineage>
</organism>
<evidence type="ECO:0000256" key="1">
    <source>
        <dbReference type="ARBA" id="ARBA00022553"/>
    </source>
</evidence>
<dbReference type="Proteomes" id="UP001500843">
    <property type="component" value="Unassembled WGS sequence"/>
</dbReference>
<dbReference type="Gene3D" id="3.40.720.10">
    <property type="entry name" value="Alkaline Phosphatase, subunit A"/>
    <property type="match status" value="1"/>
</dbReference>
<gene>
    <name evidence="2" type="ORF">GCM10023198_42870</name>
</gene>
<accession>A0ABP8XWK2</accession>
<dbReference type="EMBL" id="BAABHM010000021">
    <property type="protein sequence ID" value="GAA4715065.1"/>
    <property type="molecule type" value="Genomic_DNA"/>
</dbReference>
<dbReference type="InterPro" id="IPR001952">
    <property type="entry name" value="Alkaline_phosphatase"/>
</dbReference>
<dbReference type="Pfam" id="PF00245">
    <property type="entry name" value="Alk_phosphatase"/>
    <property type="match status" value="1"/>
</dbReference>
<comment type="caution">
    <text evidence="2">The sequence shown here is derived from an EMBL/GenBank/DDBJ whole genome shotgun (WGS) entry which is preliminary data.</text>
</comment>
<keyword evidence="3" id="KW-1185">Reference proteome</keyword>
<dbReference type="InterPro" id="IPR017850">
    <property type="entry name" value="Alkaline_phosphatase_core_sf"/>
</dbReference>
<proteinExistence type="predicted"/>
<evidence type="ECO:0000313" key="2">
    <source>
        <dbReference type="EMBL" id="GAA4715065.1"/>
    </source>
</evidence>
<evidence type="ECO:0008006" key="4">
    <source>
        <dbReference type="Google" id="ProtNLM"/>
    </source>
</evidence>
<dbReference type="RefSeq" id="WP_253878190.1">
    <property type="nucleotide sequence ID" value="NZ_BAABHM010000021.1"/>
</dbReference>
<dbReference type="PANTHER" id="PTHR11596">
    <property type="entry name" value="ALKALINE PHOSPHATASE"/>
    <property type="match status" value="1"/>
</dbReference>
<reference evidence="3" key="1">
    <citation type="journal article" date="2019" name="Int. J. Syst. Evol. Microbiol.">
        <title>The Global Catalogue of Microorganisms (GCM) 10K type strain sequencing project: providing services to taxonomists for standard genome sequencing and annotation.</title>
        <authorList>
            <consortium name="The Broad Institute Genomics Platform"/>
            <consortium name="The Broad Institute Genome Sequencing Center for Infectious Disease"/>
            <person name="Wu L."/>
            <person name="Ma J."/>
        </authorList>
    </citation>
    <scope>NUCLEOTIDE SEQUENCE [LARGE SCALE GENOMIC DNA]</scope>
    <source>
        <strain evidence="3">JCM 17975</strain>
    </source>
</reference>
<name>A0ABP8XWK2_9MICO</name>
<dbReference type="PANTHER" id="PTHR11596:SF5">
    <property type="entry name" value="ALKALINE PHOSPHATASE"/>
    <property type="match status" value="1"/>
</dbReference>
<evidence type="ECO:0000313" key="3">
    <source>
        <dbReference type="Proteomes" id="UP001500843"/>
    </source>
</evidence>
<sequence>MIDKQEHGSDICGAIGDLRELDEAVQVALAFQKKNPDTLIIVTGDHAHSTQIVGGVTDGKQVATLQTADGDPMTVAYSTSDVGSDHTGTQIRVAASGPQGANVTGVIDQTDLFRTMLGRSPSVRSPSGR</sequence>